<dbReference type="InterPro" id="IPR011650">
    <property type="entry name" value="Peptidase_M20_dimer"/>
</dbReference>
<dbReference type="InterPro" id="IPR010169">
    <property type="entry name" value="AcOrn-deacetyl"/>
</dbReference>
<evidence type="ECO:0000256" key="2">
    <source>
        <dbReference type="ARBA" id="ARBA00005691"/>
    </source>
</evidence>
<dbReference type="InterPro" id="IPR001261">
    <property type="entry name" value="ArgE/DapE_CS"/>
</dbReference>
<dbReference type="Pfam" id="PF07687">
    <property type="entry name" value="M20_dimer"/>
    <property type="match status" value="1"/>
</dbReference>
<evidence type="ECO:0000256" key="8">
    <source>
        <dbReference type="ARBA" id="ARBA00022833"/>
    </source>
</evidence>
<evidence type="ECO:0000256" key="6">
    <source>
        <dbReference type="ARBA" id="ARBA00022723"/>
    </source>
</evidence>
<dbReference type="PANTHER" id="PTHR43808">
    <property type="entry name" value="ACETYLORNITHINE DEACETYLASE"/>
    <property type="match status" value="1"/>
</dbReference>
<dbReference type="SUPFAM" id="SSF55031">
    <property type="entry name" value="Bacterial exopeptidase dimerisation domain"/>
    <property type="match status" value="1"/>
</dbReference>
<keyword evidence="9" id="KW-0170">Cobalt</keyword>
<dbReference type="CDD" id="cd03894">
    <property type="entry name" value="M20_ArgE"/>
    <property type="match status" value="1"/>
</dbReference>
<dbReference type="GO" id="GO:0006526">
    <property type="term" value="P:L-arginine biosynthetic process"/>
    <property type="evidence" value="ECO:0007669"/>
    <property type="project" value="UniProtKB-KW"/>
</dbReference>
<accession>A0A433MPJ9</accession>
<keyword evidence="7 11" id="KW-0378">Hydrolase</keyword>
<dbReference type="Gene3D" id="3.40.630.10">
    <property type="entry name" value="Zn peptidases"/>
    <property type="match status" value="1"/>
</dbReference>
<dbReference type="OrthoDB" id="3665926at2"/>
<name>A0A433MPJ9_9BURK</name>
<dbReference type="NCBIfam" id="NF005710">
    <property type="entry name" value="PRK07522.1"/>
    <property type="match status" value="1"/>
</dbReference>
<evidence type="ECO:0000256" key="3">
    <source>
        <dbReference type="ARBA" id="ARBA00022490"/>
    </source>
</evidence>
<evidence type="ECO:0000313" key="12">
    <source>
        <dbReference type="Proteomes" id="UP000281118"/>
    </source>
</evidence>
<feature type="domain" description="Peptidase M20 dimerisation" evidence="10">
    <location>
        <begin position="170"/>
        <end position="270"/>
    </location>
</feature>
<dbReference type="Gene3D" id="3.30.70.360">
    <property type="match status" value="1"/>
</dbReference>
<protein>
    <submittedName>
        <fullName evidence="11">Acetylornithine deacetylase</fullName>
        <ecNumber evidence="11">3.5.1.16</ecNumber>
    </submittedName>
</protein>
<comment type="cofactor">
    <cofactor evidence="1">
        <name>Zn(2+)</name>
        <dbReference type="ChEBI" id="CHEBI:29105"/>
    </cofactor>
</comment>
<evidence type="ECO:0000313" key="11">
    <source>
        <dbReference type="EMBL" id="RUR69760.1"/>
    </source>
</evidence>
<keyword evidence="4" id="KW-0055">Arginine biosynthesis</keyword>
<organism evidence="11 12">
    <name type="scientific">Variovorax guangxiensis</name>
    <dbReference type="NCBI Taxonomy" id="1775474"/>
    <lineage>
        <taxon>Bacteria</taxon>
        <taxon>Pseudomonadati</taxon>
        <taxon>Pseudomonadota</taxon>
        <taxon>Betaproteobacteria</taxon>
        <taxon>Burkholderiales</taxon>
        <taxon>Comamonadaceae</taxon>
        <taxon>Variovorax</taxon>
    </lineage>
</organism>
<dbReference type="InterPro" id="IPR002933">
    <property type="entry name" value="Peptidase_M20"/>
</dbReference>
<keyword evidence="5" id="KW-0028">Amino-acid biosynthesis</keyword>
<dbReference type="GO" id="GO:0008777">
    <property type="term" value="F:acetylornithine deacetylase activity"/>
    <property type="evidence" value="ECO:0007669"/>
    <property type="project" value="UniProtKB-EC"/>
</dbReference>
<comment type="caution">
    <text evidence="11">The sequence shown here is derived from an EMBL/GenBank/DDBJ whole genome shotgun (WGS) entry which is preliminary data.</text>
</comment>
<dbReference type="AlphaFoldDB" id="A0A433MPJ9"/>
<dbReference type="InterPro" id="IPR050072">
    <property type="entry name" value="Peptidase_M20A"/>
</dbReference>
<keyword evidence="8" id="KW-0862">Zinc</keyword>
<dbReference type="NCBIfam" id="TIGR01892">
    <property type="entry name" value="AcOrn-deacetyl"/>
    <property type="match status" value="1"/>
</dbReference>
<keyword evidence="3" id="KW-0963">Cytoplasm</keyword>
<dbReference type="PANTHER" id="PTHR43808:SF31">
    <property type="entry name" value="N-ACETYL-L-CITRULLINE DEACETYLASE"/>
    <property type="match status" value="1"/>
</dbReference>
<evidence type="ECO:0000256" key="4">
    <source>
        <dbReference type="ARBA" id="ARBA00022571"/>
    </source>
</evidence>
<evidence type="ECO:0000256" key="9">
    <source>
        <dbReference type="ARBA" id="ARBA00023285"/>
    </source>
</evidence>
<dbReference type="GO" id="GO:0046872">
    <property type="term" value="F:metal ion binding"/>
    <property type="evidence" value="ECO:0007669"/>
    <property type="project" value="UniProtKB-KW"/>
</dbReference>
<proteinExistence type="inferred from homology"/>
<evidence type="ECO:0000256" key="7">
    <source>
        <dbReference type="ARBA" id="ARBA00022801"/>
    </source>
</evidence>
<evidence type="ECO:0000259" key="10">
    <source>
        <dbReference type="Pfam" id="PF07687"/>
    </source>
</evidence>
<dbReference type="SUPFAM" id="SSF53187">
    <property type="entry name" value="Zn-dependent exopeptidases"/>
    <property type="match status" value="1"/>
</dbReference>
<dbReference type="EMBL" id="RXFT01000010">
    <property type="protein sequence ID" value="RUR69760.1"/>
    <property type="molecule type" value="Genomic_DNA"/>
</dbReference>
<keyword evidence="6" id="KW-0479">Metal-binding</keyword>
<dbReference type="EC" id="3.5.1.16" evidence="11"/>
<comment type="similarity">
    <text evidence="2">Belongs to the peptidase M20A family. ArgE subfamily.</text>
</comment>
<dbReference type="InterPro" id="IPR036264">
    <property type="entry name" value="Bact_exopeptidase_dim_dom"/>
</dbReference>
<dbReference type="PROSITE" id="PS00759">
    <property type="entry name" value="ARGE_DAPE_CPG2_2"/>
    <property type="match status" value="1"/>
</dbReference>
<reference evidence="11 12" key="1">
    <citation type="submission" date="2018-12" db="EMBL/GenBank/DDBJ databases">
        <title>The genome sequences of Variovorax guangxiensis DSM 27352.</title>
        <authorList>
            <person name="Gao J."/>
            <person name="Sun J."/>
        </authorList>
    </citation>
    <scope>NUCLEOTIDE SEQUENCE [LARGE SCALE GENOMIC DNA]</scope>
    <source>
        <strain evidence="11 12">DSM 27352</strain>
    </source>
</reference>
<evidence type="ECO:0000256" key="1">
    <source>
        <dbReference type="ARBA" id="ARBA00001947"/>
    </source>
</evidence>
<gene>
    <name evidence="11" type="primary">argE</name>
    <name evidence="11" type="ORF">EJP67_22135</name>
</gene>
<dbReference type="Pfam" id="PF01546">
    <property type="entry name" value="Peptidase_M20"/>
    <property type="match status" value="1"/>
</dbReference>
<dbReference type="Proteomes" id="UP000281118">
    <property type="component" value="Unassembled WGS sequence"/>
</dbReference>
<dbReference type="RefSeq" id="WP_126023867.1">
    <property type="nucleotide sequence ID" value="NZ_RXFT01000010.1"/>
</dbReference>
<evidence type="ECO:0000256" key="5">
    <source>
        <dbReference type="ARBA" id="ARBA00022605"/>
    </source>
</evidence>
<sequence length="380" mass="40377">MNTIDILRALVAFDTTSHRSNLELIHWIADYLAGHGVKVQLVHSEDRRKANLLASIGPDTAGGMVLSGHSDVVPVTGQNWSASPFTLVERNGRLHGRGAADMKGFIAACLSAVPSWRRQPLRRPIHLAFSYDEEIGCLGVPQLVERLKAQVEEPALAIVGEPTEMRVGVRHRGFFGHRALFTGLPAHSSDPSLGASAIEPAAYLVTRLAGLRRSLAGRGGEATINIGQINGGTAINIVPGCCEVLWEFRPQDEATARLVRDAVRDALADLPAGVTVEASQVAGVPALSARDNDTAVSVARELGALWPEAELPFGTEAGFFQQVGISTVVCGPGSIAQAHQPDEWIAASQLQAADRFMQSAGAWALSRSATRSTTPTLKTA</sequence>